<dbReference type="PANTHER" id="PTHR47870">
    <property type="entry name" value="CYTOCHROME C-TYPE BIOGENESIS PROTEIN CCMH"/>
    <property type="match status" value="1"/>
</dbReference>
<dbReference type="InterPro" id="IPR011990">
    <property type="entry name" value="TPR-like_helical_dom_sf"/>
</dbReference>
<protein>
    <submittedName>
        <fullName evidence="4">Uncharacterized protein</fullName>
    </submittedName>
</protein>
<name>A0A117M4F8_9FIRM</name>
<dbReference type="SMART" id="SM00028">
    <property type="entry name" value="TPR"/>
    <property type="match status" value="2"/>
</dbReference>
<dbReference type="PANTHER" id="PTHR47870:SF1">
    <property type="entry name" value="CYTOCHROME C-TYPE BIOGENESIS PROTEIN CCMH"/>
    <property type="match status" value="1"/>
</dbReference>
<sequence length="194" mass="21481">MFLRKSRKKNKLQRGIFITITILIAVGLVVPLAGLFQQTGGNPAETPMQSAQSLEEEITDLEARVAENPEDTDLLMELAETSLYAGKPEKSIATYGKVLAAEPENSRARINIATVYYYSSNYEQATEHLQELLKNEPDNKSAHYLYGVVLATGKKDYAAGIEEMEKFIALTGEGPDVERAKQAIKEWKAAQEKG</sequence>
<keyword evidence="3" id="KW-0812">Transmembrane</keyword>
<keyword evidence="3" id="KW-0472">Membrane</keyword>
<dbReference type="Pfam" id="PF14559">
    <property type="entry name" value="TPR_19"/>
    <property type="match status" value="1"/>
</dbReference>
<accession>A0A117M4F8</accession>
<dbReference type="Proteomes" id="UP000054705">
    <property type="component" value="Unassembled WGS sequence"/>
</dbReference>
<organism evidence="4 5">
    <name type="scientific">Pelotomaculum thermopropionicum</name>
    <dbReference type="NCBI Taxonomy" id="110500"/>
    <lineage>
        <taxon>Bacteria</taxon>
        <taxon>Bacillati</taxon>
        <taxon>Bacillota</taxon>
        <taxon>Clostridia</taxon>
        <taxon>Eubacteriales</taxon>
        <taxon>Desulfotomaculaceae</taxon>
        <taxon>Pelotomaculum</taxon>
    </lineage>
</organism>
<dbReference type="PROSITE" id="PS50005">
    <property type="entry name" value="TPR"/>
    <property type="match status" value="1"/>
</dbReference>
<reference evidence="5" key="1">
    <citation type="journal article" date="2015" name="MBio">
        <title>Genome-Resolved Metagenomic Analysis Reveals Roles for Candidate Phyla and Other Microbial Community Members in Biogeochemical Transformations in Oil Reservoirs.</title>
        <authorList>
            <person name="Hu P."/>
            <person name="Tom L."/>
            <person name="Singh A."/>
            <person name="Thomas B.C."/>
            <person name="Baker B.J."/>
            <person name="Piceno Y.M."/>
            <person name="Andersen G.L."/>
            <person name="Banfield J.F."/>
        </authorList>
    </citation>
    <scope>NUCLEOTIDE SEQUENCE [LARGE SCALE GENOMIC DNA]</scope>
</reference>
<keyword evidence="2" id="KW-0802">TPR repeat</keyword>
<dbReference type="Gene3D" id="1.25.40.10">
    <property type="entry name" value="Tetratricopeptide repeat domain"/>
    <property type="match status" value="1"/>
</dbReference>
<dbReference type="GO" id="GO:0017004">
    <property type="term" value="P:cytochrome complex assembly"/>
    <property type="evidence" value="ECO:0007669"/>
    <property type="project" value="UniProtKB-KW"/>
</dbReference>
<dbReference type="SUPFAM" id="SSF48452">
    <property type="entry name" value="TPR-like"/>
    <property type="match status" value="1"/>
</dbReference>
<evidence type="ECO:0000256" key="2">
    <source>
        <dbReference type="PROSITE-ProRule" id="PRU00339"/>
    </source>
</evidence>
<feature type="repeat" description="TPR" evidence="2">
    <location>
        <begin position="106"/>
        <end position="139"/>
    </location>
</feature>
<evidence type="ECO:0000313" key="5">
    <source>
        <dbReference type="Proteomes" id="UP000054705"/>
    </source>
</evidence>
<feature type="transmembrane region" description="Helical" evidence="3">
    <location>
        <begin position="12"/>
        <end position="36"/>
    </location>
</feature>
<comment type="caution">
    <text evidence="4">The sequence shown here is derived from an EMBL/GenBank/DDBJ whole genome shotgun (WGS) entry which is preliminary data.</text>
</comment>
<gene>
    <name evidence="4" type="ORF">XD97_0096</name>
</gene>
<keyword evidence="1" id="KW-0201">Cytochrome c-type biogenesis</keyword>
<dbReference type="InterPro" id="IPR019734">
    <property type="entry name" value="TPR_rpt"/>
</dbReference>
<dbReference type="InterPro" id="IPR051263">
    <property type="entry name" value="C-type_cytochrome_biogenesis"/>
</dbReference>
<evidence type="ECO:0000313" key="4">
    <source>
        <dbReference type="EMBL" id="KUK83797.1"/>
    </source>
</evidence>
<keyword evidence="3" id="KW-1133">Transmembrane helix</keyword>
<dbReference type="AlphaFoldDB" id="A0A117M4F8"/>
<dbReference type="EMBL" id="LGGS01000015">
    <property type="protein sequence ID" value="KUK83797.1"/>
    <property type="molecule type" value="Genomic_DNA"/>
</dbReference>
<evidence type="ECO:0000256" key="1">
    <source>
        <dbReference type="ARBA" id="ARBA00022748"/>
    </source>
</evidence>
<proteinExistence type="predicted"/>
<evidence type="ECO:0000256" key="3">
    <source>
        <dbReference type="SAM" id="Phobius"/>
    </source>
</evidence>